<keyword evidence="8 9" id="KW-0472">Membrane</keyword>
<accession>A0A917HRC2</accession>
<evidence type="ECO:0000256" key="5">
    <source>
        <dbReference type="ARBA" id="ARBA00022927"/>
    </source>
</evidence>
<keyword evidence="7 9" id="KW-0811">Translocation</keyword>
<comment type="subcellular location">
    <subcellularLocation>
        <location evidence="1 9">Cell membrane</location>
        <topology evidence="1 9">Single-pass membrane protein</topology>
    </subcellularLocation>
</comment>
<keyword evidence="6 9" id="KW-1133">Transmembrane helix</keyword>
<gene>
    <name evidence="10" type="primary">tatAd</name>
    <name evidence="9" type="synonym">tatA</name>
    <name evidence="10" type="ORF">GCM10011398_35930</name>
</gene>
<keyword evidence="3 9" id="KW-1003">Cell membrane</keyword>
<evidence type="ECO:0000256" key="4">
    <source>
        <dbReference type="ARBA" id="ARBA00022692"/>
    </source>
</evidence>
<dbReference type="GO" id="GO:0033281">
    <property type="term" value="C:TAT protein transport complex"/>
    <property type="evidence" value="ECO:0007669"/>
    <property type="project" value="UniProtKB-UniRule"/>
</dbReference>
<evidence type="ECO:0000256" key="6">
    <source>
        <dbReference type="ARBA" id="ARBA00022989"/>
    </source>
</evidence>
<dbReference type="RefSeq" id="WP_188456755.1">
    <property type="nucleotide sequence ID" value="NZ_BMFR01000024.1"/>
</dbReference>
<sequence length="55" mass="6005">MLSNIGFSELIVILVVALIVFGPSKMPEIGKSVGRALNEFKNATKDIINDEKDTK</sequence>
<evidence type="ECO:0000256" key="1">
    <source>
        <dbReference type="ARBA" id="ARBA00004162"/>
    </source>
</evidence>
<dbReference type="InterPro" id="IPR006312">
    <property type="entry name" value="TatA/E"/>
</dbReference>
<dbReference type="Proteomes" id="UP000622860">
    <property type="component" value="Unassembled WGS sequence"/>
</dbReference>
<evidence type="ECO:0000256" key="9">
    <source>
        <dbReference type="HAMAP-Rule" id="MF_00236"/>
    </source>
</evidence>
<proteinExistence type="inferred from homology"/>
<keyword evidence="5 9" id="KW-0653">Protein transport</keyword>
<evidence type="ECO:0000313" key="10">
    <source>
        <dbReference type="EMBL" id="GGG86922.1"/>
    </source>
</evidence>
<comment type="caution">
    <text evidence="10">The sequence shown here is derived from an EMBL/GenBank/DDBJ whole genome shotgun (WGS) entry which is preliminary data.</text>
</comment>
<reference evidence="10" key="1">
    <citation type="journal article" date="2014" name="Int. J. Syst. Evol. Microbiol.">
        <title>Complete genome sequence of Corynebacterium casei LMG S-19264T (=DSM 44701T), isolated from a smear-ripened cheese.</title>
        <authorList>
            <consortium name="US DOE Joint Genome Institute (JGI-PGF)"/>
            <person name="Walter F."/>
            <person name="Albersmeier A."/>
            <person name="Kalinowski J."/>
            <person name="Ruckert C."/>
        </authorList>
    </citation>
    <scope>NUCLEOTIDE SEQUENCE</scope>
    <source>
        <strain evidence="10">CGMCC 1.12754</strain>
    </source>
</reference>
<organism evidence="10 11">
    <name type="scientific">Virgibacillus oceani</name>
    <dbReference type="NCBI Taxonomy" id="1479511"/>
    <lineage>
        <taxon>Bacteria</taxon>
        <taxon>Bacillati</taxon>
        <taxon>Bacillota</taxon>
        <taxon>Bacilli</taxon>
        <taxon>Bacillales</taxon>
        <taxon>Bacillaceae</taxon>
        <taxon>Virgibacillus</taxon>
    </lineage>
</organism>
<protein>
    <recommendedName>
        <fullName evidence="9">Sec-independent protein translocase protein TatA</fullName>
    </recommendedName>
</protein>
<keyword evidence="11" id="KW-1185">Reference proteome</keyword>
<evidence type="ECO:0000256" key="2">
    <source>
        <dbReference type="ARBA" id="ARBA00022448"/>
    </source>
</evidence>
<dbReference type="PANTHER" id="PTHR42982:SF1">
    <property type="entry name" value="SEC-INDEPENDENT PROTEIN TRANSLOCASE PROTEIN TATA"/>
    <property type="match status" value="1"/>
</dbReference>
<dbReference type="GO" id="GO:0008320">
    <property type="term" value="F:protein transmembrane transporter activity"/>
    <property type="evidence" value="ECO:0007669"/>
    <property type="project" value="UniProtKB-UniRule"/>
</dbReference>
<comment type="subunit">
    <text evidence="9">Forms a complex with TatC.</text>
</comment>
<keyword evidence="2 9" id="KW-0813">Transport</keyword>
<dbReference type="AlphaFoldDB" id="A0A917HRC2"/>
<dbReference type="NCBIfam" id="TIGR01411">
    <property type="entry name" value="tatAE"/>
    <property type="match status" value="1"/>
</dbReference>
<evidence type="ECO:0000256" key="3">
    <source>
        <dbReference type="ARBA" id="ARBA00022475"/>
    </source>
</evidence>
<dbReference type="HAMAP" id="MF_00236">
    <property type="entry name" value="TatA_E"/>
    <property type="match status" value="1"/>
</dbReference>
<name>A0A917HRC2_9BACI</name>
<dbReference type="GO" id="GO:0043953">
    <property type="term" value="P:protein transport by the Tat complex"/>
    <property type="evidence" value="ECO:0007669"/>
    <property type="project" value="UniProtKB-UniRule"/>
</dbReference>
<comment type="function">
    <text evidence="9">Part of the twin-arginine translocation (Tat) system that transports large folded proteins containing a characteristic twin-arginine motif in their signal peptide across membranes. TatA could form the protein-conducting channel of the Tat system.</text>
</comment>
<comment type="similarity">
    <text evidence="9">Belongs to the TatA/E family.</text>
</comment>
<dbReference type="PRINTS" id="PR01506">
    <property type="entry name" value="TATBPROTEIN"/>
</dbReference>
<reference evidence="10" key="2">
    <citation type="submission" date="2020-09" db="EMBL/GenBank/DDBJ databases">
        <authorList>
            <person name="Sun Q."/>
            <person name="Zhou Y."/>
        </authorList>
    </citation>
    <scope>NUCLEOTIDE SEQUENCE</scope>
    <source>
        <strain evidence="10">CGMCC 1.12754</strain>
    </source>
</reference>
<dbReference type="EMBL" id="BMFR01000024">
    <property type="protein sequence ID" value="GGG86922.1"/>
    <property type="molecule type" value="Genomic_DNA"/>
</dbReference>
<dbReference type="Pfam" id="PF02416">
    <property type="entry name" value="TatA_B_E"/>
    <property type="match status" value="1"/>
</dbReference>
<keyword evidence="4 9" id="KW-0812">Transmembrane</keyword>
<evidence type="ECO:0000256" key="8">
    <source>
        <dbReference type="ARBA" id="ARBA00023136"/>
    </source>
</evidence>
<evidence type="ECO:0000256" key="7">
    <source>
        <dbReference type="ARBA" id="ARBA00023010"/>
    </source>
</evidence>
<dbReference type="NCBIfam" id="NF011430">
    <property type="entry name" value="PRK14861.1"/>
    <property type="match status" value="1"/>
</dbReference>
<dbReference type="InterPro" id="IPR003369">
    <property type="entry name" value="TatA/B/E"/>
</dbReference>
<dbReference type="Gene3D" id="1.20.5.3310">
    <property type="match status" value="1"/>
</dbReference>
<evidence type="ECO:0000313" key="11">
    <source>
        <dbReference type="Proteomes" id="UP000622860"/>
    </source>
</evidence>
<dbReference type="PANTHER" id="PTHR42982">
    <property type="entry name" value="SEC-INDEPENDENT PROTEIN TRANSLOCASE PROTEIN TATA"/>
    <property type="match status" value="1"/>
</dbReference>
<feature type="transmembrane region" description="Helical" evidence="9">
    <location>
        <begin position="6"/>
        <end position="22"/>
    </location>
</feature>